<dbReference type="InterPro" id="IPR024909">
    <property type="entry name" value="Cys-tRNA/MSH_ligase"/>
</dbReference>
<dbReference type="InterPro" id="IPR032678">
    <property type="entry name" value="tRNA-synt_1_cat_dom"/>
</dbReference>
<evidence type="ECO:0000256" key="12">
    <source>
        <dbReference type="ARBA" id="ARBA00047398"/>
    </source>
</evidence>
<dbReference type="FunFam" id="3.40.50.620:FF:000068">
    <property type="entry name" value="Cysteine--tRNA ligase"/>
    <property type="match status" value="1"/>
</dbReference>
<dbReference type="GO" id="GO:0005829">
    <property type="term" value="C:cytosol"/>
    <property type="evidence" value="ECO:0007669"/>
    <property type="project" value="TreeGrafter"/>
</dbReference>
<dbReference type="PRINTS" id="PR00983">
    <property type="entry name" value="TRNASYNTHCYS"/>
</dbReference>
<dbReference type="Gene3D" id="1.20.120.1910">
    <property type="entry name" value="Cysteine-tRNA ligase, C-terminal anti-codon recognition domain"/>
    <property type="match status" value="1"/>
</dbReference>
<protein>
    <recommendedName>
        <fullName evidence="13">Cysteine--tRNA ligase</fullName>
        <ecNumber evidence="13">6.1.1.16</ecNumber>
    </recommendedName>
    <alternativeName>
        <fullName evidence="13">Cysteinyl-tRNA synthetase</fullName>
        <shortName evidence="13">CysRS</shortName>
    </alternativeName>
</protein>
<evidence type="ECO:0000313" key="15">
    <source>
        <dbReference type="EMBL" id="MBB4264636.1"/>
    </source>
</evidence>
<keyword evidence="9 13" id="KW-0067">ATP-binding</keyword>
<dbReference type="GO" id="GO:0008270">
    <property type="term" value="F:zinc ion binding"/>
    <property type="evidence" value="ECO:0007669"/>
    <property type="project" value="UniProtKB-UniRule"/>
</dbReference>
<dbReference type="AlphaFoldDB" id="A0A7W6W8P6"/>
<organism evidence="15 16">
    <name type="scientific">Roseospira visakhapatnamensis</name>
    <dbReference type="NCBI Taxonomy" id="390880"/>
    <lineage>
        <taxon>Bacteria</taxon>
        <taxon>Pseudomonadati</taxon>
        <taxon>Pseudomonadota</taxon>
        <taxon>Alphaproteobacteria</taxon>
        <taxon>Rhodospirillales</taxon>
        <taxon>Rhodospirillaceae</taxon>
        <taxon>Roseospira</taxon>
    </lineage>
</organism>
<dbReference type="CDD" id="cd07963">
    <property type="entry name" value="Anticodon_Ia_Cys"/>
    <property type="match status" value="1"/>
</dbReference>
<evidence type="ECO:0000256" key="8">
    <source>
        <dbReference type="ARBA" id="ARBA00022833"/>
    </source>
</evidence>
<dbReference type="PANTHER" id="PTHR10890">
    <property type="entry name" value="CYSTEINYL-TRNA SYNTHETASE"/>
    <property type="match status" value="1"/>
</dbReference>
<keyword evidence="11 13" id="KW-0030">Aminoacyl-tRNA synthetase</keyword>
<dbReference type="CDD" id="cd00672">
    <property type="entry name" value="CysRS_core"/>
    <property type="match status" value="1"/>
</dbReference>
<accession>A0A7W6W8P6</accession>
<dbReference type="Pfam" id="PF23493">
    <property type="entry name" value="CysS_C"/>
    <property type="match status" value="1"/>
</dbReference>
<evidence type="ECO:0000256" key="5">
    <source>
        <dbReference type="ARBA" id="ARBA00022598"/>
    </source>
</evidence>
<dbReference type="InterPro" id="IPR015273">
    <property type="entry name" value="Cys-tRNA-synt_Ia_DALR"/>
</dbReference>
<gene>
    <name evidence="13" type="primary">cysS</name>
    <name evidence="15" type="ORF">GGD89_000242</name>
</gene>
<reference evidence="15 16" key="1">
    <citation type="submission" date="2020-08" db="EMBL/GenBank/DDBJ databases">
        <title>Genome sequencing of Purple Non-Sulfur Bacteria from various extreme environments.</title>
        <authorList>
            <person name="Mayer M."/>
        </authorList>
    </citation>
    <scope>NUCLEOTIDE SEQUENCE [LARGE SCALE GENOMIC DNA]</scope>
    <source>
        <strain evidence="15 16">JA131</strain>
    </source>
</reference>
<evidence type="ECO:0000256" key="7">
    <source>
        <dbReference type="ARBA" id="ARBA00022741"/>
    </source>
</evidence>
<dbReference type="SUPFAM" id="SSF47323">
    <property type="entry name" value="Anticodon-binding domain of a subclass of class I aminoacyl-tRNA synthetases"/>
    <property type="match status" value="1"/>
</dbReference>
<feature type="short sequence motif" description="'HIGH' region" evidence="13">
    <location>
        <begin position="35"/>
        <end position="45"/>
    </location>
</feature>
<keyword evidence="6 13" id="KW-0479">Metal-binding</keyword>
<keyword evidence="16" id="KW-1185">Reference proteome</keyword>
<evidence type="ECO:0000256" key="10">
    <source>
        <dbReference type="ARBA" id="ARBA00022917"/>
    </source>
</evidence>
<comment type="similarity">
    <text evidence="2 13">Belongs to the class-I aminoacyl-tRNA synthetase family.</text>
</comment>
<comment type="caution">
    <text evidence="15">The sequence shown here is derived from an EMBL/GenBank/DDBJ whole genome shotgun (WGS) entry which is preliminary data.</text>
</comment>
<comment type="catalytic activity">
    <reaction evidence="12 13">
        <text>tRNA(Cys) + L-cysteine + ATP = L-cysteinyl-tRNA(Cys) + AMP + diphosphate</text>
        <dbReference type="Rhea" id="RHEA:17773"/>
        <dbReference type="Rhea" id="RHEA-COMP:9661"/>
        <dbReference type="Rhea" id="RHEA-COMP:9679"/>
        <dbReference type="ChEBI" id="CHEBI:30616"/>
        <dbReference type="ChEBI" id="CHEBI:33019"/>
        <dbReference type="ChEBI" id="CHEBI:35235"/>
        <dbReference type="ChEBI" id="CHEBI:78442"/>
        <dbReference type="ChEBI" id="CHEBI:78517"/>
        <dbReference type="ChEBI" id="CHEBI:456215"/>
        <dbReference type="EC" id="6.1.1.16"/>
    </reaction>
</comment>
<evidence type="ECO:0000256" key="13">
    <source>
        <dbReference type="HAMAP-Rule" id="MF_00041"/>
    </source>
</evidence>
<keyword evidence="10 13" id="KW-0648">Protein biosynthesis</keyword>
<dbReference type="PANTHER" id="PTHR10890:SF3">
    <property type="entry name" value="CYSTEINE--TRNA LIGASE, CYTOPLASMIC"/>
    <property type="match status" value="1"/>
</dbReference>
<dbReference type="InterPro" id="IPR056411">
    <property type="entry name" value="CysS_C"/>
</dbReference>
<evidence type="ECO:0000256" key="4">
    <source>
        <dbReference type="ARBA" id="ARBA00022490"/>
    </source>
</evidence>
<dbReference type="Pfam" id="PF01406">
    <property type="entry name" value="tRNA-synt_1e"/>
    <property type="match status" value="1"/>
</dbReference>
<feature type="binding site" evidence="13">
    <location>
        <position position="33"/>
    </location>
    <ligand>
        <name>Zn(2+)</name>
        <dbReference type="ChEBI" id="CHEBI:29105"/>
    </ligand>
</feature>
<dbReference type="Pfam" id="PF09190">
    <property type="entry name" value="DALR_2"/>
    <property type="match status" value="1"/>
</dbReference>
<dbReference type="GO" id="GO:0006423">
    <property type="term" value="P:cysteinyl-tRNA aminoacylation"/>
    <property type="evidence" value="ECO:0007669"/>
    <property type="project" value="UniProtKB-UniRule"/>
</dbReference>
<proteinExistence type="inferred from homology"/>
<feature type="binding site" evidence="13">
    <location>
        <position position="238"/>
    </location>
    <ligand>
        <name>Zn(2+)</name>
        <dbReference type="ChEBI" id="CHEBI:29105"/>
    </ligand>
</feature>
<evidence type="ECO:0000259" key="14">
    <source>
        <dbReference type="SMART" id="SM00840"/>
    </source>
</evidence>
<dbReference type="SMART" id="SM00840">
    <property type="entry name" value="DALR_2"/>
    <property type="match status" value="1"/>
</dbReference>
<dbReference type="Proteomes" id="UP000554286">
    <property type="component" value="Unassembled WGS sequence"/>
</dbReference>
<dbReference type="InterPro" id="IPR009080">
    <property type="entry name" value="tRNAsynth_Ia_anticodon-bd"/>
</dbReference>
<comment type="subcellular location">
    <subcellularLocation>
        <location evidence="1 13">Cytoplasm</location>
    </subcellularLocation>
</comment>
<feature type="binding site" evidence="13">
    <location>
        <position position="213"/>
    </location>
    <ligand>
        <name>Zn(2+)</name>
        <dbReference type="ChEBI" id="CHEBI:29105"/>
    </ligand>
</feature>
<comment type="subunit">
    <text evidence="3 13">Monomer.</text>
</comment>
<dbReference type="SUPFAM" id="SSF52374">
    <property type="entry name" value="Nucleotidylyl transferase"/>
    <property type="match status" value="1"/>
</dbReference>
<dbReference type="RefSeq" id="WP_184042262.1">
    <property type="nucleotide sequence ID" value="NZ_JACIGK010000001.1"/>
</dbReference>
<dbReference type="EMBL" id="JACIGK010000001">
    <property type="protein sequence ID" value="MBB4264636.1"/>
    <property type="molecule type" value="Genomic_DNA"/>
</dbReference>
<evidence type="ECO:0000256" key="1">
    <source>
        <dbReference type="ARBA" id="ARBA00004496"/>
    </source>
</evidence>
<evidence type="ECO:0000256" key="6">
    <source>
        <dbReference type="ARBA" id="ARBA00022723"/>
    </source>
</evidence>
<dbReference type="InterPro" id="IPR015803">
    <property type="entry name" value="Cys-tRNA-ligase"/>
</dbReference>
<keyword evidence="7 13" id="KW-0547">Nucleotide-binding</keyword>
<name>A0A7W6W8P6_9PROT</name>
<feature type="binding site" evidence="13">
    <location>
        <position position="242"/>
    </location>
    <ligand>
        <name>Zn(2+)</name>
        <dbReference type="ChEBI" id="CHEBI:29105"/>
    </ligand>
</feature>
<dbReference type="HAMAP" id="MF_00041">
    <property type="entry name" value="Cys_tRNA_synth"/>
    <property type="match status" value="1"/>
</dbReference>
<evidence type="ECO:0000256" key="11">
    <source>
        <dbReference type="ARBA" id="ARBA00023146"/>
    </source>
</evidence>
<dbReference type="InterPro" id="IPR014729">
    <property type="entry name" value="Rossmann-like_a/b/a_fold"/>
</dbReference>
<comment type="cofactor">
    <cofactor evidence="13">
        <name>Zn(2+)</name>
        <dbReference type="ChEBI" id="CHEBI:29105"/>
    </cofactor>
    <text evidence="13">Binds 1 zinc ion per subunit.</text>
</comment>
<keyword evidence="4 13" id="KW-0963">Cytoplasm</keyword>
<evidence type="ECO:0000313" key="16">
    <source>
        <dbReference type="Proteomes" id="UP000554286"/>
    </source>
</evidence>
<keyword evidence="8 13" id="KW-0862">Zinc</keyword>
<dbReference type="GO" id="GO:0005524">
    <property type="term" value="F:ATP binding"/>
    <property type="evidence" value="ECO:0007669"/>
    <property type="project" value="UniProtKB-UniRule"/>
</dbReference>
<evidence type="ECO:0000256" key="3">
    <source>
        <dbReference type="ARBA" id="ARBA00011245"/>
    </source>
</evidence>
<sequence length="463" mass="50350">MSSTPTLSLHDTMTRAKTPFAPLDPDHVRLYVCGPTVYDRAHVGNARPVLVFDVLFRLLKRLYPRVTYVRNITDVDDKINARARDSGRSIGVLTAETTRLFHEDMAALNALPPTVEPRATEHIGDMIALIETLIARGHAYAAEGHVLFAVGSMADYGRLSGRSRDEMIAGARVEVAPYKRDPGDFVLWKPSADDLPGWDSPWGRGRPGWHIECSAMSARHLGKSFDIHGGGQDLVFPHHENEIAQSTCAHGPGTFARYWMHNGYLMVEGEKMSKSLGNVFTVRDLLDQAPGEAIRLCMLSTHYHQPLDWTAEGLKGARAALDRLYTALRGAADVPVTDTPVPSGAMMAALCDDLNTPRAIALLHETAGALNKATDPAERARLKGEMLGAGAILGVLDQDPDAWFQGEDAGDGPSAEAIEALIAERKAARKARDFARADAIRDDLAGRGVILEDGPQGTTWKRG</sequence>
<keyword evidence="5 13" id="KW-0436">Ligase</keyword>
<evidence type="ECO:0000256" key="9">
    <source>
        <dbReference type="ARBA" id="ARBA00022840"/>
    </source>
</evidence>
<evidence type="ECO:0000256" key="2">
    <source>
        <dbReference type="ARBA" id="ARBA00005594"/>
    </source>
</evidence>
<dbReference type="EC" id="6.1.1.16" evidence="13"/>
<feature type="short sequence motif" description="'KMSKS' region" evidence="13">
    <location>
        <begin position="271"/>
        <end position="275"/>
    </location>
</feature>
<dbReference type="GO" id="GO:0004817">
    <property type="term" value="F:cysteine-tRNA ligase activity"/>
    <property type="evidence" value="ECO:0007669"/>
    <property type="project" value="UniProtKB-UniRule"/>
</dbReference>
<dbReference type="Gene3D" id="3.40.50.620">
    <property type="entry name" value="HUPs"/>
    <property type="match status" value="1"/>
</dbReference>
<feature type="domain" description="Cysteinyl-tRNA synthetase class Ia DALR" evidence="14">
    <location>
        <begin position="345"/>
        <end position="404"/>
    </location>
</feature>
<dbReference type="NCBIfam" id="TIGR00435">
    <property type="entry name" value="cysS"/>
    <property type="match status" value="1"/>
</dbReference>
<feature type="binding site" evidence="13">
    <location>
        <position position="274"/>
    </location>
    <ligand>
        <name>ATP</name>
        <dbReference type="ChEBI" id="CHEBI:30616"/>
    </ligand>
</feature>